<dbReference type="InParanoid" id="A0A1J7J9G0"/>
<dbReference type="EMBL" id="KV875097">
    <property type="protein sequence ID" value="OIW29913.1"/>
    <property type="molecule type" value="Genomic_DNA"/>
</dbReference>
<name>A0A1J7J9G0_9PEZI</name>
<sequence length="126" mass="14192">MQAILSRRSRAVRYIMSPPLCRLRRYVAVVSMTRPCALILTTASPEKRSRFLVGALVGLQTGNLSSFEARRAQRHLEAFTGTRYCLLNTAKIHTNTIHCSCSFHIELLKKTELQDSTICHSGINQT</sequence>
<evidence type="ECO:0000313" key="2">
    <source>
        <dbReference type="Proteomes" id="UP000182658"/>
    </source>
</evidence>
<dbReference type="AlphaFoldDB" id="A0A1J7J9G0"/>
<keyword evidence="2" id="KW-1185">Reference proteome</keyword>
<accession>A0A1J7J9G0</accession>
<protein>
    <submittedName>
        <fullName evidence="1">Uncharacterized protein</fullName>
    </submittedName>
</protein>
<proteinExistence type="predicted"/>
<gene>
    <name evidence="1" type="ORF">CONLIGDRAFT_351592</name>
</gene>
<organism evidence="1 2">
    <name type="scientific">Coniochaeta ligniaria NRRL 30616</name>
    <dbReference type="NCBI Taxonomy" id="1408157"/>
    <lineage>
        <taxon>Eukaryota</taxon>
        <taxon>Fungi</taxon>
        <taxon>Dikarya</taxon>
        <taxon>Ascomycota</taxon>
        <taxon>Pezizomycotina</taxon>
        <taxon>Sordariomycetes</taxon>
        <taxon>Sordariomycetidae</taxon>
        <taxon>Coniochaetales</taxon>
        <taxon>Coniochaetaceae</taxon>
        <taxon>Coniochaeta</taxon>
    </lineage>
</organism>
<evidence type="ECO:0000313" key="1">
    <source>
        <dbReference type="EMBL" id="OIW29913.1"/>
    </source>
</evidence>
<dbReference type="Proteomes" id="UP000182658">
    <property type="component" value="Unassembled WGS sequence"/>
</dbReference>
<reference evidence="1 2" key="1">
    <citation type="submission" date="2016-10" db="EMBL/GenBank/DDBJ databases">
        <title>Draft genome sequence of Coniochaeta ligniaria NRRL30616, a lignocellulolytic fungus for bioabatement of inhibitors in plant biomass hydrolysates.</title>
        <authorList>
            <consortium name="DOE Joint Genome Institute"/>
            <person name="Jimenez D.J."/>
            <person name="Hector R.E."/>
            <person name="Riley R."/>
            <person name="Sun H."/>
            <person name="Grigoriev I.V."/>
            <person name="Van Elsas J.D."/>
            <person name="Nichols N.N."/>
        </authorList>
    </citation>
    <scope>NUCLEOTIDE SEQUENCE [LARGE SCALE GENOMIC DNA]</scope>
    <source>
        <strain evidence="1 2">NRRL 30616</strain>
    </source>
</reference>